<comment type="caution">
    <text evidence="2">The sequence shown here is derived from an EMBL/GenBank/DDBJ whole genome shotgun (WGS) entry which is preliminary data.</text>
</comment>
<proteinExistence type="predicted"/>
<dbReference type="AlphaFoldDB" id="A0A921Q4R1"/>
<reference evidence="2" key="2">
    <citation type="submission" date="2020-10" db="EMBL/GenBank/DDBJ databases">
        <authorList>
            <person name="Cooper E.A."/>
            <person name="Brenton Z.W."/>
            <person name="Flinn B.S."/>
            <person name="Jenkins J."/>
            <person name="Shu S."/>
            <person name="Flowers D."/>
            <person name="Luo F."/>
            <person name="Wang Y."/>
            <person name="Xia P."/>
            <person name="Barry K."/>
            <person name="Daum C."/>
            <person name="Lipzen A."/>
            <person name="Yoshinaga Y."/>
            <person name="Schmutz J."/>
            <person name="Saski C."/>
            <person name="Vermerris W."/>
            <person name="Kresovich S."/>
        </authorList>
    </citation>
    <scope>NUCLEOTIDE SEQUENCE</scope>
</reference>
<protein>
    <submittedName>
        <fullName evidence="2">Uncharacterized protein</fullName>
    </submittedName>
</protein>
<evidence type="ECO:0000313" key="2">
    <source>
        <dbReference type="EMBL" id="KAG0514072.1"/>
    </source>
</evidence>
<dbReference type="Proteomes" id="UP000807115">
    <property type="component" value="Chromosome 10"/>
</dbReference>
<name>A0A921Q4R1_SORBI</name>
<evidence type="ECO:0000313" key="3">
    <source>
        <dbReference type="Proteomes" id="UP000807115"/>
    </source>
</evidence>
<gene>
    <name evidence="2" type="ORF">BDA96_10G158200</name>
</gene>
<accession>A0A921Q4R1</accession>
<evidence type="ECO:0000256" key="1">
    <source>
        <dbReference type="SAM" id="SignalP"/>
    </source>
</evidence>
<reference evidence="2" key="1">
    <citation type="journal article" date="2019" name="BMC Genomics">
        <title>A new reference genome for Sorghum bicolor reveals high levels of sequence similarity between sweet and grain genotypes: implications for the genetics of sugar metabolism.</title>
        <authorList>
            <person name="Cooper E.A."/>
            <person name="Brenton Z.W."/>
            <person name="Flinn B.S."/>
            <person name="Jenkins J."/>
            <person name="Shu S."/>
            <person name="Flowers D."/>
            <person name="Luo F."/>
            <person name="Wang Y."/>
            <person name="Xia P."/>
            <person name="Barry K."/>
            <person name="Daum C."/>
            <person name="Lipzen A."/>
            <person name="Yoshinaga Y."/>
            <person name="Schmutz J."/>
            <person name="Saski C."/>
            <person name="Vermerris W."/>
            <person name="Kresovich S."/>
        </authorList>
    </citation>
    <scope>NUCLEOTIDE SEQUENCE</scope>
</reference>
<dbReference type="EMBL" id="CM027689">
    <property type="protein sequence ID" value="KAG0514072.1"/>
    <property type="molecule type" value="Genomic_DNA"/>
</dbReference>
<keyword evidence="1" id="KW-0732">Signal</keyword>
<organism evidence="2 3">
    <name type="scientific">Sorghum bicolor</name>
    <name type="common">Sorghum</name>
    <name type="synonym">Sorghum vulgare</name>
    <dbReference type="NCBI Taxonomy" id="4558"/>
    <lineage>
        <taxon>Eukaryota</taxon>
        <taxon>Viridiplantae</taxon>
        <taxon>Streptophyta</taxon>
        <taxon>Embryophyta</taxon>
        <taxon>Tracheophyta</taxon>
        <taxon>Spermatophyta</taxon>
        <taxon>Magnoliopsida</taxon>
        <taxon>Liliopsida</taxon>
        <taxon>Poales</taxon>
        <taxon>Poaceae</taxon>
        <taxon>PACMAD clade</taxon>
        <taxon>Panicoideae</taxon>
        <taxon>Andropogonodae</taxon>
        <taxon>Andropogoneae</taxon>
        <taxon>Sorghinae</taxon>
        <taxon>Sorghum</taxon>
    </lineage>
</organism>
<feature type="chain" id="PRO_5037665002" evidence="1">
    <location>
        <begin position="21"/>
        <end position="100"/>
    </location>
</feature>
<feature type="signal peptide" evidence="1">
    <location>
        <begin position="1"/>
        <end position="20"/>
    </location>
</feature>
<sequence length="100" mass="10429">MPGGASAAIFLSILFPPTRCRRAKNRCERVDPSVLPQAVRHPFIGAWAHLWSGGDKNSMGSYLGGGASASRRPGNGASSTRLELPELVSGVAAGVEVLVE</sequence>